<dbReference type="Gene3D" id="3.10.450.50">
    <property type="match status" value="1"/>
</dbReference>
<dbReference type="RefSeq" id="XP_009226440.1">
    <property type="nucleotide sequence ID" value="XM_009228176.1"/>
</dbReference>
<feature type="compositionally biased region" description="Basic and acidic residues" evidence="1">
    <location>
        <begin position="368"/>
        <end position="378"/>
    </location>
</feature>
<evidence type="ECO:0008006" key="5">
    <source>
        <dbReference type="Google" id="ProtNLM"/>
    </source>
</evidence>
<reference evidence="4" key="1">
    <citation type="submission" date="2010-07" db="EMBL/GenBank/DDBJ databases">
        <title>The genome sequence of Gaeumannomyces graminis var. tritici strain R3-111a-1.</title>
        <authorList>
            <consortium name="The Broad Institute Genome Sequencing Platform"/>
            <person name="Ma L.-J."/>
            <person name="Dead R."/>
            <person name="Young S."/>
            <person name="Zeng Q."/>
            <person name="Koehrsen M."/>
            <person name="Alvarado L."/>
            <person name="Berlin A."/>
            <person name="Chapman S.B."/>
            <person name="Chen Z."/>
            <person name="Freedman E."/>
            <person name="Gellesch M."/>
            <person name="Goldberg J."/>
            <person name="Griggs A."/>
            <person name="Gujja S."/>
            <person name="Heilman E.R."/>
            <person name="Heiman D."/>
            <person name="Hepburn T."/>
            <person name="Howarth C."/>
            <person name="Jen D."/>
            <person name="Larson L."/>
            <person name="Mehta T."/>
            <person name="Neiman D."/>
            <person name="Pearson M."/>
            <person name="Roberts A."/>
            <person name="Saif S."/>
            <person name="Shea T."/>
            <person name="Shenoy N."/>
            <person name="Sisk P."/>
            <person name="Stolte C."/>
            <person name="Sykes S."/>
            <person name="Walk T."/>
            <person name="White J."/>
            <person name="Yandava C."/>
            <person name="Haas B."/>
            <person name="Nusbaum C."/>
            <person name="Birren B."/>
        </authorList>
    </citation>
    <scope>NUCLEOTIDE SEQUENCE [LARGE SCALE GENOMIC DNA]</scope>
    <source>
        <strain evidence="4">R3-111a-1</strain>
    </source>
</reference>
<reference evidence="2" key="2">
    <citation type="submission" date="2010-07" db="EMBL/GenBank/DDBJ databases">
        <authorList>
            <consortium name="The Broad Institute Genome Sequencing Platform"/>
            <consortium name="Broad Institute Genome Sequencing Center for Infectious Disease"/>
            <person name="Ma L.-J."/>
            <person name="Dead R."/>
            <person name="Young S."/>
            <person name="Zeng Q."/>
            <person name="Koehrsen M."/>
            <person name="Alvarado L."/>
            <person name="Berlin A."/>
            <person name="Chapman S.B."/>
            <person name="Chen Z."/>
            <person name="Freedman E."/>
            <person name="Gellesch M."/>
            <person name="Goldberg J."/>
            <person name="Griggs A."/>
            <person name="Gujja S."/>
            <person name="Heilman E.R."/>
            <person name="Heiman D."/>
            <person name="Hepburn T."/>
            <person name="Howarth C."/>
            <person name="Jen D."/>
            <person name="Larson L."/>
            <person name="Mehta T."/>
            <person name="Neiman D."/>
            <person name="Pearson M."/>
            <person name="Roberts A."/>
            <person name="Saif S."/>
            <person name="Shea T."/>
            <person name="Shenoy N."/>
            <person name="Sisk P."/>
            <person name="Stolte C."/>
            <person name="Sykes S."/>
            <person name="Walk T."/>
            <person name="White J."/>
            <person name="Yandava C."/>
            <person name="Haas B."/>
            <person name="Nusbaum C."/>
            <person name="Birren B."/>
        </authorList>
    </citation>
    <scope>NUCLEOTIDE SEQUENCE</scope>
    <source>
        <strain evidence="2">R3-111a-1</strain>
    </source>
</reference>
<dbReference type="InterPro" id="IPR032710">
    <property type="entry name" value="NTF2-like_dom_sf"/>
</dbReference>
<feature type="compositionally biased region" description="Acidic residues" evidence="1">
    <location>
        <begin position="528"/>
        <end position="537"/>
    </location>
</feature>
<dbReference type="GeneID" id="20350762"/>
<feature type="compositionally biased region" description="Basic and acidic residues" evidence="1">
    <location>
        <begin position="433"/>
        <end position="452"/>
    </location>
</feature>
<feature type="compositionally biased region" description="Basic and acidic residues" evidence="1">
    <location>
        <begin position="274"/>
        <end position="305"/>
    </location>
</feature>
<reference evidence="2" key="3">
    <citation type="submission" date="2010-09" db="EMBL/GenBank/DDBJ databases">
        <title>Annotation of Gaeumannomyces graminis var. tritici R3-111a-1.</title>
        <authorList>
            <consortium name="The Broad Institute Genome Sequencing Platform"/>
            <person name="Ma L.-J."/>
            <person name="Dead R."/>
            <person name="Young S.K."/>
            <person name="Zeng Q."/>
            <person name="Gargeya S."/>
            <person name="Fitzgerald M."/>
            <person name="Haas B."/>
            <person name="Abouelleil A."/>
            <person name="Alvarado L."/>
            <person name="Arachchi H.M."/>
            <person name="Berlin A."/>
            <person name="Brown A."/>
            <person name="Chapman S.B."/>
            <person name="Chen Z."/>
            <person name="Dunbar C."/>
            <person name="Freedman E."/>
            <person name="Gearin G."/>
            <person name="Gellesch M."/>
            <person name="Goldberg J."/>
            <person name="Griggs A."/>
            <person name="Gujja S."/>
            <person name="Heiman D."/>
            <person name="Howarth C."/>
            <person name="Larson L."/>
            <person name="Lui A."/>
            <person name="MacDonald P.J.P."/>
            <person name="Mehta T."/>
            <person name="Montmayeur A."/>
            <person name="Murphy C."/>
            <person name="Neiman D."/>
            <person name="Pearson M."/>
            <person name="Priest M."/>
            <person name="Roberts A."/>
            <person name="Saif S."/>
            <person name="Shea T."/>
            <person name="Shenoy N."/>
            <person name="Sisk P."/>
            <person name="Stolte C."/>
            <person name="Sykes S."/>
            <person name="Yandava C."/>
            <person name="Wortman J."/>
            <person name="Nusbaum C."/>
            <person name="Birren B."/>
        </authorList>
    </citation>
    <scope>NUCLEOTIDE SEQUENCE</scope>
    <source>
        <strain evidence="2">R3-111a-1</strain>
    </source>
</reference>
<feature type="compositionally biased region" description="Acidic residues" evidence="1">
    <location>
        <begin position="224"/>
        <end position="233"/>
    </location>
</feature>
<accession>J3P9Y0</accession>
<proteinExistence type="predicted"/>
<dbReference type="VEuPathDB" id="FungiDB:GGTG_10304"/>
<dbReference type="Proteomes" id="UP000006039">
    <property type="component" value="Unassembled WGS sequence"/>
</dbReference>
<reference evidence="3" key="4">
    <citation type="journal article" date="2015" name="G3 (Bethesda)">
        <title>Genome sequences of three phytopathogenic species of the Magnaporthaceae family of fungi.</title>
        <authorList>
            <person name="Okagaki L.H."/>
            <person name="Nunes C.C."/>
            <person name="Sailsbery J."/>
            <person name="Clay B."/>
            <person name="Brown D."/>
            <person name="John T."/>
            <person name="Oh Y."/>
            <person name="Young N."/>
            <person name="Fitzgerald M."/>
            <person name="Haas B.J."/>
            <person name="Zeng Q."/>
            <person name="Young S."/>
            <person name="Adiconis X."/>
            <person name="Fan L."/>
            <person name="Levin J.Z."/>
            <person name="Mitchell T.K."/>
            <person name="Okubara P.A."/>
            <person name="Farman M.L."/>
            <person name="Kohn L.M."/>
            <person name="Birren B."/>
            <person name="Ma L.-J."/>
            <person name="Dean R.A."/>
        </authorList>
    </citation>
    <scope>NUCLEOTIDE SEQUENCE</scope>
    <source>
        <strain evidence="3">R3-111a-1</strain>
    </source>
</reference>
<evidence type="ECO:0000313" key="3">
    <source>
        <dbReference type="EnsemblFungi" id="EJT73466"/>
    </source>
</evidence>
<keyword evidence="4" id="KW-1185">Reference proteome</keyword>
<dbReference type="eggNOG" id="ENOG502RU2N">
    <property type="taxonomic scope" value="Eukaryota"/>
</dbReference>
<feature type="region of interest" description="Disordered" evidence="1">
    <location>
        <begin position="167"/>
        <end position="186"/>
    </location>
</feature>
<name>J3P9Y0_GAET3</name>
<dbReference type="HOGENOM" id="CLU_017360_0_0_1"/>
<gene>
    <name evidence="3" type="primary">20350762</name>
    <name evidence="2" type="ORF">GGTG_10304</name>
</gene>
<dbReference type="STRING" id="644352.J3P9Y0"/>
<dbReference type="AlphaFoldDB" id="J3P9Y0"/>
<evidence type="ECO:0000256" key="1">
    <source>
        <dbReference type="SAM" id="MobiDB-lite"/>
    </source>
</evidence>
<feature type="compositionally biased region" description="Gly residues" evidence="1">
    <location>
        <begin position="510"/>
        <end position="520"/>
    </location>
</feature>
<dbReference type="SUPFAM" id="SSF54427">
    <property type="entry name" value="NTF2-like"/>
    <property type="match status" value="1"/>
</dbReference>
<dbReference type="OrthoDB" id="1162399at2759"/>
<dbReference type="EnsemblFungi" id="EJT73466">
    <property type="protein sequence ID" value="EJT73466"/>
    <property type="gene ID" value="GGTG_10304"/>
</dbReference>
<dbReference type="EMBL" id="GL385399">
    <property type="protein sequence ID" value="EJT73466.1"/>
    <property type="molecule type" value="Genomic_DNA"/>
</dbReference>
<evidence type="ECO:0000313" key="4">
    <source>
        <dbReference type="Proteomes" id="UP000006039"/>
    </source>
</evidence>
<reference evidence="3" key="5">
    <citation type="submission" date="2018-04" db="UniProtKB">
        <authorList>
            <consortium name="EnsemblFungi"/>
        </authorList>
    </citation>
    <scope>IDENTIFICATION</scope>
    <source>
        <strain evidence="3">R3-111a-1</strain>
    </source>
</reference>
<sequence length="561" mass="61313">MALQNAYLRFLAAPDPSALAENASLSYITTTTTVAGDAEVVQHLTDLRKHLNKTKEDILSSIEGRDGLGIALETETSLEFTVSGGPYLPGLDDNFVTDRGVHLVVTHFVAFDRAGKIVQIRQSWDQASLLKQLDVIGRSGRNWPIRDSKDQIKLITKCVGGSAAATEAADLASRSRGSSTNAMRDPHATLNLFAPRAEEPEPESIISPYAGKTRPHQRSFTEILGDEPEDDDGSGVSGDSPSKSVIAPKGGAGKNFQPMRLFDGAAEAQGPDSPEQRAPDRFYRPNPKKYEHFDFVDGSDPKDAPVKGTAFEDVANGKHKSQWAFEDFTTPSKPRPRPTWSQEERHWSTENSEVAETPVAQKPAPPKPRRDAAAHFELQDDGEPSGEPRPAGRPRGAGHNDGLGLYKNNLYSADGSAPPEDTDSRVLGNITNIKERRRDFNSKFEMTDDSPRQSEFGANVSRPPVPEDRKKAVKNMEANWSSYDKSPASQKENSLPVARGVKKTDERGIVIGGDGMGGKKGTNRDWLYSEEAEEAEETLQPRPVAGKKQGVPVKSGNFWDF</sequence>
<evidence type="ECO:0000313" key="2">
    <source>
        <dbReference type="EMBL" id="EJT73466.1"/>
    </source>
</evidence>
<feature type="compositionally biased region" description="Polar residues" evidence="1">
    <location>
        <begin position="478"/>
        <end position="493"/>
    </location>
</feature>
<protein>
    <recommendedName>
        <fullName evidence="5">NTF2 domain-containing protein</fullName>
    </recommendedName>
</protein>
<feature type="region of interest" description="Disordered" evidence="1">
    <location>
        <begin position="194"/>
        <end position="561"/>
    </location>
</feature>
<organism evidence="2">
    <name type="scientific">Gaeumannomyces tritici (strain R3-111a-1)</name>
    <name type="common">Wheat and barley take-all root rot fungus</name>
    <name type="synonym">Gaeumannomyces graminis var. tritici</name>
    <dbReference type="NCBI Taxonomy" id="644352"/>
    <lineage>
        <taxon>Eukaryota</taxon>
        <taxon>Fungi</taxon>
        <taxon>Dikarya</taxon>
        <taxon>Ascomycota</taxon>
        <taxon>Pezizomycotina</taxon>
        <taxon>Sordariomycetes</taxon>
        <taxon>Sordariomycetidae</taxon>
        <taxon>Magnaporthales</taxon>
        <taxon>Magnaporthaceae</taxon>
        <taxon>Gaeumannomyces</taxon>
    </lineage>
</organism>